<keyword evidence="3" id="KW-0720">Serine protease</keyword>
<protein>
    <recommendedName>
        <fullName evidence="5">Peptidase S1 domain-containing protein</fullName>
    </recommendedName>
</protein>
<sequence>MKRRHFINIISLCTEATFKKQPKIINGVPTSIEQFPFMVKLVYGPYVCAAIIISESYALTAAHCTGGGQSPGEMLLEVGSSCWHEQGVQHTVRNIIDHSDFNFPNNDISLLEFPVP</sequence>
<evidence type="ECO:0000313" key="6">
    <source>
        <dbReference type="EMBL" id="CAG2062552.1"/>
    </source>
</evidence>
<dbReference type="InterPro" id="IPR018114">
    <property type="entry name" value="TRYPSIN_HIS"/>
</dbReference>
<accession>A0ABN7P3U1</accession>
<evidence type="ECO:0000256" key="4">
    <source>
        <dbReference type="ARBA" id="ARBA00023157"/>
    </source>
</evidence>
<keyword evidence="7" id="KW-1185">Reference proteome</keyword>
<dbReference type="EMBL" id="CAJPIN010020941">
    <property type="protein sequence ID" value="CAG2062552.1"/>
    <property type="molecule type" value="Genomic_DNA"/>
</dbReference>
<keyword evidence="2" id="KW-0378">Hydrolase</keyword>
<dbReference type="SUPFAM" id="SSF50494">
    <property type="entry name" value="Trypsin-like serine proteases"/>
    <property type="match status" value="1"/>
</dbReference>
<dbReference type="InterPro" id="IPR009003">
    <property type="entry name" value="Peptidase_S1_PA"/>
</dbReference>
<feature type="non-terminal residue" evidence="6">
    <location>
        <position position="116"/>
    </location>
</feature>
<comment type="caution">
    <text evidence="6">The sequence shown here is derived from an EMBL/GenBank/DDBJ whole genome shotgun (WGS) entry which is preliminary data.</text>
</comment>
<organism evidence="6 7">
    <name type="scientific">Timema podura</name>
    <name type="common">Walking stick</name>
    <dbReference type="NCBI Taxonomy" id="61482"/>
    <lineage>
        <taxon>Eukaryota</taxon>
        <taxon>Metazoa</taxon>
        <taxon>Ecdysozoa</taxon>
        <taxon>Arthropoda</taxon>
        <taxon>Hexapoda</taxon>
        <taxon>Insecta</taxon>
        <taxon>Pterygota</taxon>
        <taxon>Neoptera</taxon>
        <taxon>Polyneoptera</taxon>
        <taxon>Phasmatodea</taxon>
        <taxon>Timematodea</taxon>
        <taxon>Timematoidea</taxon>
        <taxon>Timematidae</taxon>
        <taxon>Timema</taxon>
    </lineage>
</organism>
<feature type="domain" description="Peptidase S1" evidence="5">
    <location>
        <begin position="24"/>
        <end position="116"/>
    </location>
</feature>
<evidence type="ECO:0000256" key="1">
    <source>
        <dbReference type="ARBA" id="ARBA00022670"/>
    </source>
</evidence>
<dbReference type="InterPro" id="IPR001254">
    <property type="entry name" value="Trypsin_dom"/>
</dbReference>
<dbReference type="Proteomes" id="UP001153148">
    <property type="component" value="Unassembled WGS sequence"/>
</dbReference>
<dbReference type="Gene3D" id="2.40.10.10">
    <property type="entry name" value="Trypsin-like serine proteases"/>
    <property type="match status" value="1"/>
</dbReference>
<keyword evidence="4" id="KW-1015">Disulfide bond</keyword>
<evidence type="ECO:0000256" key="3">
    <source>
        <dbReference type="ARBA" id="ARBA00022825"/>
    </source>
</evidence>
<evidence type="ECO:0000313" key="7">
    <source>
        <dbReference type="Proteomes" id="UP001153148"/>
    </source>
</evidence>
<dbReference type="InterPro" id="IPR043504">
    <property type="entry name" value="Peptidase_S1_PA_chymotrypsin"/>
</dbReference>
<proteinExistence type="predicted"/>
<dbReference type="PROSITE" id="PS00134">
    <property type="entry name" value="TRYPSIN_HIS"/>
    <property type="match status" value="1"/>
</dbReference>
<keyword evidence="1" id="KW-0645">Protease</keyword>
<gene>
    <name evidence="6" type="ORF">TPAB3V08_LOCUS9503</name>
</gene>
<evidence type="ECO:0000256" key="2">
    <source>
        <dbReference type="ARBA" id="ARBA00022801"/>
    </source>
</evidence>
<dbReference type="Pfam" id="PF00089">
    <property type="entry name" value="Trypsin"/>
    <property type="match status" value="1"/>
</dbReference>
<dbReference type="PROSITE" id="PS50240">
    <property type="entry name" value="TRYPSIN_DOM"/>
    <property type="match status" value="1"/>
</dbReference>
<evidence type="ECO:0000259" key="5">
    <source>
        <dbReference type="PROSITE" id="PS50240"/>
    </source>
</evidence>
<reference evidence="6" key="1">
    <citation type="submission" date="2021-03" db="EMBL/GenBank/DDBJ databases">
        <authorList>
            <person name="Tran Van P."/>
        </authorList>
    </citation>
    <scope>NUCLEOTIDE SEQUENCE</scope>
</reference>
<dbReference type="PANTHER" id="PTHR24276">
    <property type="entry name" value="POLYSERASE-RELATED"/>
    <property type="match status" value="1"/>
</dbReference>
<name>A0ABN7P3U1_TIMPD</name>
<dbReference type="PANTHER" id="PTHR24276:SF94">
    <property type="entry name" value="AT20289P-RELATED"/>
    <property type="match status" value="1"/>
</dbReference>
<dbReference type="InterPro" id="IPR050430">
    <property type="entry name" value="Peptidase_S1"/>
</dbReference>